<feature type="compositionally biased region" description="Low complexity" evidence="1">
    <location>
        <begin position="85"/>
        <end position="96"/>
    </location>
</feature>
<evidence type="ECO:0000256" key="1">
    <source>
        <dbReference type="SAM" id="MobiDB-lite"/>
    </source>
</evidence>
<proteinExistence type="predicted"/>
<dbReference type="EMBL" id="PGOL01001693">
    <property type="protein sequence ID" value="PKI55494.1"/>
    <property type="molecule type" value="Genomic_DNA"/>
</dbReference>
<comment type="caution">
    <text evidence="2">The sequence shown here is derived from an EMBL/GenBank/DDBJ whole genome shotgun (WGS) entry which is preliminary data.</text>
</comment>
<accession>A0A2I0JGW1</accession>
<protein>
    <submittedName>
        <fullName evidence="2">Uncharacterized protein</fullName>
    </submittedName>
</protein>
<feature type="compositionally biased region" description="Polar residues" evidence="1">
    <location>
        <begin position="63"/>
        <end position="75"/>
    </location>
</feature>
<organism evidence="2 3">
    <name type="scientific">Punica granatum</name>
    <name type="common">Pomegranate</name>
    <dbReference type="NCBI Taxonomy" id="22663"/>
    <lineage>
        <taxon>Eukaryota</taxon>
        <taxon>Viridiplantae</taxon>
        <taxon>Streptophyta</taxon>
        <taxon>Embryophyta</taxon>
        <taxon>Tracheophyta</taxon>
        <taxon>Spermatophyta</taxon>
        <taxon>Magnoliopsida</taxon>
        <taxon>eudicotyledons</taxon>
        <taxon>Gunneridae</taxon>
        <taxon>Pentapetalae</taxon>
        <taxon>rosids</taxon>
        <taxon>malvids</taxon>
        <taxon>Myrtales</taxon>
        <taxon>Lythraceae</taxon>
        <taxon>Punica</taxon>
    </lineage>
</organism>
<reference evidence="2 3" key="1">
    <citation type="submission" date="2017-11" db="EMBL/GenBank/DDBJ databases">
        <title>De-novo sequencing of pomegranate (Punica granatum L.) genome.</title>
        <authorList>
            <person name="Akparov Z."/>
            <person name="Amiraslanov A."/>
            <person name="Hajiyeva S."/>
            <person name="Abbasov M."/>
            <person name="Kaur K."/>
            <person name="Hamwieh A."/>
            <person name="Solovyev V."/>
            <person name="Salamov A."/>
            <person name="Braich B."/>
            <person name="Kosarev P."/>
            <person name="Mahmoud A."/>
            <person name="Hajiyev E."/>
            <person name="Babayeva S."/>
            <person name="Izzatullayeva V."/>
            <person name="Mammadov A."/>
            <person name="Mammadov A."/>
            <person name="Sharifova S."/>
            <person name="Ojaghi J."/>
            <person name="Eynullazada K."/>
            <person name="Bayramov B."/>
            <person name="Abdulazimova A."/>
            <person name="Shahmuradov I."/>
        </authorList>
    </citation>
    <scope>NUCLEOTIDE SEQUENCE [LARGE SCALE GENOMIC DNA]</scope>
    <source>
        <strain evidence="3">cv. AG2017</strain>
        <tissue evidence="2">Leaf</tissue>
    </source>
</reference>
<evidence type="ECO:0000313" key="3">
    <source>
        <dbReference type="Proteomes" id="UP000233551"/>
    </source>
</evidence>
<dbReference type="AlphaFoldDB" id="A0A2I0JGW1"/>
<dbReference type="Proteomes" id="UP000233551">
    <property type="component" value="Unassembled WGS sequence"/>
</dbReference>
<name>A0A2I0JGW1_PUNGR</name>
<keyword evidence="3" id="KW-1185">Reference proteome</keyword>
<sequence>MDRLPDKFPSGFRVLLVSDNTTCLECLMNKLQDDFKYEGRRSSFNNGVSEVNQHERSDYMYQPPSNNAAASQIEGSSGRRSDLGSADTATAASASTKLQKYRMRMEKERESLKLPNVHSGLISSLSQGQWADLPNESNPPSAMLLTMIISVLRTLQLVRKATTTLRSTKKWILFPQH</sequence>
<gene>
    <name evidence="2" type="ORF">CRG98_024106</name>
</gene>
<evidence type="ECO:0000313" key="2">
    <source>
        <dbReference type="EMBL" id="PKI55494.1"/>
    </source>
</evidence>
<feature type="region of interest" description="Disordered" evidence="1">
    <location>
        <begin position="58"/>
        <end position="101"/>
    </location>
</feature>